<keyword evidence="3" id="KW-0238">DNA-binding</keyword>
<dbReference type="Gene3D" id="3.40.190.290">
    <property type="match status" value="1"/>
</dbReference>
<dbReference type="SUPFAM" id="SSF46785">
    <property type="entry name" value="Winged helix' DNA-binding domain"/>
    <property type="match status" value="1"/>
</dbReference>
<evidence type="ECO:0000256" key="2">
    <source>
        <dbReference type="ARBA" id="ARBA00023015"/>
    </source>
</evidence>
<proteinExistence type="inferred from homology"/>
<dbReference type="Pfam" id="PF03466">
    <property type="entry name" value="LysR_substrate"/>
    <property type="match status" value="1"/>
</dbReference>
<dbReference type="FunFam" id="1.10.10.10:FF:000001">
    <property type="entry name" value="LysR family transcriptional regulator"/>
    <property type="match status" value="1"/>
</dbReference>
<evidence type="ECO:0000256" key="1">
    <source>
        <dbReference type="ARBA" id="ARBA00009437"/>
    </source>
</evidence>
<dbReference type="GO" id="GO:0043565">
    <property type="term" value="F:sequence-specific DNA binding"/>
    <property type="evidence" value="ECO:0007669"/>
    <property type="project" value="TreeGrafter"/>
</dbReference>
<dbReference type="GO" id="GO:0006351">
    <property type="term" value="P:DNA-templated transcription"/>
    <property type="evidence" value="ECO:0007669"/>
    <property type="project" value="TreeGrafter"/>
</dbReference>
<keyword evidence="2" id="KW-0805">Transcription regulation</keyword>
<dbReference type="PATRIC" id="fig|320778.3.peg.1513"/>
<dbReference type="OrthoDB" id="9815676at2"/>
<evidence type="ECO:0000259" key="5">
    <source>
        <dbReference type="PROSITE" id="PS50931"/>
    </source>
</evidence>
<keyword evidence="4" id="KW-0804">Transcription</keyword>
<keyword evidence="7" id="KW-1185">Reference proteome</keyword>
<dbReference type="InterPro" id="IPR036390">
    <property type="entry name" value="WH_DNA-bd_sf"/>
</dbReference>
<name>A0A0J1HFB7_9GAMM</name>
<evidence type="ECO:0000313" key="7">
    <source>
        <dbReference type="Proteomes" id="UP000035909"/>
    </source>
</evidence>
<evidence type="ECO:0000256" key="4">
    <source>
        <dbReference type="ARBA" id="ARBA00023163"/>
    </source>
</evidence>
<protein>
    <submittedName>
        <fullName evidence="6">LysR family transcriptional regulator</fullName>
    </submittedName>
</protein>
<dbReference type="PANTHER" id="PTHR30537:SF5">
    <property type="entry name" value="HTH-TYPE TRANSCRIPTIONAL ACTIVATOR TTDR-RELATED"/>
    <property type="match status" value="1"/>
</dbReference>
<organism evidence="6 7">
    <name type="scientific">Photobacterium ganghwense</name>
    <dbReference type="NCBI Taxonomy" id="320778"/>
    <lineage>
        <taxon>Bacteria</taxon>
        <taxon>Pseudomonadati</taxon>
        <taxon>Pseudomonadota</taxon>
        <taxon>Gammaproteobacteria</taxon>
        <taxon>Vibrionales</taxon>
        <taxon>Vibrionaceae</taxon>
        <taxon>Photobacterium</taxon>
    </lineage>
</organism>
<dbReference type="InterPro" id="IPR036388">
    <property type="entry name" value="WH-like_DNA-bd_sf"/>
</dbReference>
<gene>
    <name evidence="6" type="ORF">ABT57_07025</name>
</gene>
<reference evidence="6 7" key="1">
    <citation type="submission" date="2015-05" db="EMBL/GenBank/DDBJ databases">
        <title>Photobacterium galathea sp. nov.</title>
        <authorList>
            <person name="Machado H."/>
            <person name="Gram L."/>
        </authorList>
    </citation>
    <scope>NUCLEOTIDE SEQUENCE [LARGE SCALE GENOMIC DNA]</scope>
    <source>
        <strain evidence="6 7">DSM 22954</strain>
    </source>
</reference>
<dbReference type="PANTHER" id="PTHR30537">
    <property type="entry name" value="HTH-TYPE TRANSCRIPTIONAL REGULATOR"/>
    <property type="match status" value="1"/>
</dbReference>
<dbReference type="PROSITE" id="PS50931">
    <property type="entry name" value="HTH_LYSR"/>
    <property type="match status" value="1"/>
</dbReference>
<dbReference type="Gene3D" id="1.10.10.10">
    <property type="entry name" value="Winged helix-like DNA-binding domain superfamily/Winged helix DNA-binding domain"/>
    <property type="match status" value="1"/>
</dbReference>
<dbReference type="RefSeq" id="WP_047884469.1">
    <property type="nucleotide sequence ID" value="NZ_CP071326.1"/>
</dbReference>
<sequence length="295" mass="33372">MKLDDLALFLRVVKAGSFAAAARQINIPTSTLSRRIQQLESDSGRKLLVRHAKDMQLTKDGLLFVKEFAALFDDLQARVAEIDDEKDQLSGLIVINAPIIPTQHPLGLIALEFAKHHPNIQLRFQLGNQADYFMRGDIDIALRFGRQPPSDWVSRKIAHNPAILCASMEYLTTHPAISHPNELARHLLLTSNPDQRWHFLHPNGNSVSLKHNGRIQSDELDCIHHAAISGFGVAKLPEWYVRASLENGELIQVLPEWQIEGADVMMLYPSRKHLPERTQALIDFFHENWTGLNSQ</sequence>
<feature type="domain" description="HTH lysR-type" evidence="5">
    <location>
        <begin position="1"/>
        <end position="58"/>
    </location>
</feature>
<dbReference type="AlphaFoldDB" id="A0A0J1HFB7"/>
<comment type="similarity">
    <text evidence="1">Belongs to the LysR transcriptional regulatory family.</text>
</comment>
<evidence type="ECO:0000256" key="3">
    <source>
        <dbReference type="ARBA" id="ARBA00023125"/>
    </source>
</evidence>
<dbReference type="GO" id="GO:0003700">
    <property type="term" value="F:DNA-binding transcription factor activity"/>
    <property type="evidence" value="ECO:0007669"/>
    <property type="project" value="InterPro"/>
</dbReference>
<dbReference type="CDD" id="cd08422">
    <property type="entry name" value="PBP2_CrgA_like"/>
    <property type="match status" value="1"/>
</dbReference>
<accession>A0A0J1HFB7</accession>
<evidence type="ECO:0000313" key="6">
    <source>
        <dbReference type="EMBL" id="KLV10306.1"/>
    </source>
</evidence>
<dbReference type="SUPFAM" id="SSF53850">
    <property type="entry name" value="Periplasmic binding protein-like II"/>
    <property type="match status" value="1"/>
</dbReference>
<dbReference type="InterPro" id="IPR005119">
    <property type="entry name" value="LysR_subst-bd"/>
</dbReference>
<dbReference type="EMBL" id="LDOU01000006">
    <property type="protein sequence ID" value="KLV10306.1"/>
    <property type="molecule type" value="Genomic_DNA"/>
</dbReference>
<dbReference type="Proteomes" id="UP000035909">
    <property type="component" value="Unassembled WGS sequence"/>
</dbReference>
<dbReference type="InterPro" id="IPR058163">
    <property type="entry name" value="LysR-type_TF_proteobact-type"/>
</dbReference>
<dbReference type="InterPro" id="IPR000847">
    <property type="entry name" value="LysR_HTH_N"/>
</dbReference>
<comment type="caution">
    <text evidence="6">The sequence shown here is derived from an EMBL/GenBank/DDBJ whole genome shotgun (WGS) entry which is preliminary data.</text>
</comment>
<dbReference type="Pfam" id="PF00126">
    <property type="entry name" value="HTH_1"/>
    <property type="match status" value="1"/>
</dbReference>
<dbReference type="STRING" id="320778.ABT57_07025"/>